<dbReference type="InterPro" id="IPR027417">
    <property type="entry name" value="P-loop_NTPase"/>
</dbReference>
<accession>A0A3R7EMD0</accession>
<comment type="caution">
    <text evidence="9">The sequence shown here is derived from an EMBL/GenBank/DDBJ whole genome shotgun (WGS) entry which is preliminary data.</text>
</comment>
<evidence type="ECO:0000259" key="7">
    <source>
        <dbReference type="PROSITE" id="PS50929"/>
    </source>
</evidence>
<evidence type="ECO:0000256" key="4">
    <source>
        <dbReference type="ARBA" id="ARBA00023136"/>
    </source>
</evidence>
<evidence type="ECO:0000313" key="11">
    <source>
        <dbReference type="Proteomes" id="UP000285712"/>
    </source>
</evidence>
<dbReference type="InterPro" id="IPR036640">
    <property type="entry name" value="ABC1_TM_sf"/>
</dbReference>
<feature type="transmembrane region" description="Helical" evidence="5">
    <location>
        <begin position="389"/>
        <end position="410"/>
    </location>
</feature>
<sequence>MAREKESHAATSSAAIEPQEKSIRLRFLQFLDSRPWHYFLTTLLLLDFLGNCIVTSVTSTETFYKTAPTTRFVSSACAAMYLTDALGRLMSLRRSYFRNTATIFDGLAVVLLFLALAGRFVWADDVTEVVLTQGAWTNKYELFHEVNTNQKEQYIAATYCLFVAARICLKPRARTFSKKLHKYANHDQLQINLLSLRAAIHRIPGISAASVDMMETDLALICGRQDGCMVREELMQFLQKAMQYRPKELSVDAFLTHLRHVDATCTMQSTYGAFEVIKSTFRHWYLNLNTYKSLSRVRTTQQVDLWLTVLVVVLYACIVPAMAYCLQILTDQAFPWYMTLSPDFPYWDYSGQNIINVTKTITYKDEMANEDGKNPKENNLDIFKPLQSLQFGIMGILALAVPFVVCDYAMGTFNLMQPIVTIAIGFGFLVYIQPVLGIMAFSFAAIVVSSGPQGLAASKSEEFGKKNAFVSAEYQNAIACQKVVRAYAIQSPLLAKFGASIQSLGVAQFGKDFWSGIVQIYIESAMFIFVYNGDITPGEFFASVTLISRVSTPVSVLGGFMRVAIGNASSLQRLDEVLLGEYSCIVGPSGCGKSTLLGCLMQLHPVSAGRVSVDGADVKQFSKRSVRDQLAVVFQQGGILNGSILDNIRYGQPTASDDDCKRAAQSAECHDFIQQLKDGYDTVVGQHALVNLSGGQLQRICLARALVISVTHRLDTTRNADLIVVMDAGSIVEYGKFQEVHDEFVSIPFMCGMV</sequence>
<evidence type="ECO:0008006" key="12">
    <source>
        <dbReference type="Google" id="ProtNLM"/>
    </source>
</evidence>
<reference evidence="10 11" key="1">
    <citation type="submission" date="2018-08" db="EMBL/GenBank/DDBJ databases">
        <title>Aphanomyces genome sequencing and annotation.</title>
        <authorList>
            <person name="Minardi D."/>
            <person name="Oidtmann B."/>
            <person name="Van Der Giezen M."/>
            <person name="Studholme D.J."/>
        </authorList>
    </citation>
    <scope>NUCLEOTIDE SEQUENCE [LARGE SCALE GENOMIC DNA]</scope>
    <source>
        <strain evidence="9 10">Da</strain>
        <strain evidence="8 11">Sv</strain>
    </source>
</reference>
<feature type="transmembrane region" description="Helical" evidence="5">
    <location>
        <begin position="36"/>
        <end position="60"/>
    </location>
</feature>
<dbReference type="PROSITE" id="PS00211">
    <property type="entry name" value="ABC_TRANSPORTER_1"/>
    <property type="match status" value="1"/>
</dbReference>
<keyword evidence="4 5" id="KW-0472">Membrane</keyword>
<dbReference type="InterPro" id="IPR011527">
    <property type="entry name" value="ABC1_TM_dom"/>
</dbReference>
<dbReference type="PROSITE" id="PS50929">
    <property type="entry name" value="ABC_TM1F"/>
    <property type="match status" value="1"/>
</dbReference>
<gene>
    <name evidence="8" type="ORF">DYB35_000568</name>
    <name evidence="9" type="ORF">DYB37_012278</name>
</gene>
<dbReference type="InterPro" id="IPR027359">
    <property type="entry name" value="Volt_channel_dom_sf"/>
</dbReference>
<comment type="subcellular location">
    <subcellularLocation>
        <location evidence="1">Membrane</location>
        <topology evidence="1">Multi-pass membrane protein</topology>
    </subcellularLocation>
</comment>
<proteinExistence type="predicted"/>
<dbReference type="GO" id="GO:0005524">
    <property type="term" value="F:ATP binding"/>
    <property type="evidence" value="ECO:0007669"/>
    <property type="project" value="InterPro"/>
</dbReference>
<feature type="domain" description="ABC transporter" evidence="6">
    <location>
        <begin position="554"/>
        <end position="753"/>
    </location>
</feature>
<dbReference type="SUPFAM" id="SSF90123">
    <property type="entry name" value="ABC transporter transmembrane region"/>
    <property type="match status" value="1"/>
</dbReference>
<dbReference type="GO" id="GO:0140359">
    <property type="term" value="F:ABC-type transporter activity"/>
    <property type="evidence" value="ECO:0007669"/>
    <property type="project" value="InterPro"/>
</dbReference>
<name>A0A3R7EMD0_APHAT</name>
<evidence type="ECO:0000313" key="10">
    <source>
        <dbReference type="Proteomes" id="UP000285430"/>
    </source>
</evidence>
<feature type="domain" description="ABC transmembrane type-1" evidence="7">
    <location>
        <begin position="408"/>
        <end position="566"/>
    </location>
</feature>
<evidence type="ECO:0000256" key="5">
    <source>
        <dbReference type="SAM" id="Phobius"/>
    </source>
</evidence>
<evidence type="ECO:0000256" key="3">
    <source>
        <dbReference type="ARBA" id="ARBA00022989"/>
    </source>
</evidence>
<dbReference type="Gene3D" id="1.20.1560.10">
    <property type="entry name" value="ABC transporter type 1, transmembrane domain"/>
    <property type="match status" value="1"/>
</dbReference>
<dbReference type="InterPro" id="IPR039421">
    <property type="entry name" value="Type_1_exporter"/>
</dbReference>
<dbReference type="VEuPathDB" id="FungiDB:H257_00189"/>
<keyword evidence="3 5" id="KW-1133">Transmembrane helix</keyword>
<feature type="transmembrane region" description="Helical" evidence="5">
    <location>
        <begin position="422"/>
        <end position="448"/>
    </location>
</feature>
<dbReference type="PROSITE" id="PS50893">
    <property type="entry name" value="ABC_TRANSPORTER_2"/>
    <property type="match status" value="1"/>
</dbReference>
<feature type="transmembrane region" description="Helical" evidence="5">
    <location>
        <begin position="305"/>
        <end position="329"/>
    </location>
</feature>
<dbReference type="EMBL" id="QUTH01006753">
    <property type="protein sequence ID" value="RHZ06298.1"/>
    <property type="molecule type" value="Genomic_DNA"/>
</dbReference>
<organism evidence="9 10">
    <name type="scientific">Aphanomyces astaci</name>
    <name type="common">Crayfish plague agent</name>
    <dbReference type="NCBI Taxonomy" id="112090"/>
    <lineage>
        <taxon>Eukaryota</taxon>
        <taxon>Sar</taxon>
        <taxon>Stramenopiles</taxon>
        <taxon>Oomycota</taxon>
        <taxon>Saprolegniomycetes</taxon>
        <taxon>Saprolegniales</taxon>
        <taxon>Verrucalvaceae</taxon>
        <taxon>Aphanomyces</taxon>
    </lineage>
</organism>
<dbReference type="SUPFAM" id="SSF52540">
    <property type="entry name" value="P-loop containing nucleoside triphosphate hydrolases"/>
    <property type="match status" value="1"/>
</dbReference>
<dbReference type="PANTHER" id="PTHR24221:SF620">
    <property type="entry name" value="ABC TRANSMEMBRANE TYPE-1 DOMAIN-CONTAINING PROTEIN"/>
    <property type="match status" value="1"/>
</dbReference>
<dbReference type="InterPro" id="IPR003439">
    <property type="entry name" value="ABC_transporter-like_ATP-bd"/>
</dbReference>
<evidence type="ECO:0000313" key="9">
    <source>
        <dbReference type="EMBL" id="RHZ06298.1"/>
    </source>
</evidence>
<dbReference type="Pfam" id="PF00005">
    <property type="entry name" value="ABC_tran"/>
    <property type="match status" value="1"/>
</dbReference>
<dbReference type="GO" id="GO:0016020">
    <property type="term" value="C:membrane"/>
    <property type="evidence" value="ECO:0007669"/>
    <property type="project" value="UniProtKB-SubCell"/>
</dbReference>
<evidence type="ECO:0000256" key="2">
    <source>
        <dbReference type="ARBA" id="ARBA00022692"/>
    </source>
</evidence>
<dbReference type="PANTHER" id="PTHR24221">
    <property type="entry name" value="ATP-BINDING CASSETTE SUB-FAMILY B"/>
    <property type="match status" value="1"/>
</dbReference>
<protein>
    <recommendedName>
        <fullName evidence="12">ABC transmembrane type-1 domain-containing protein</fullName>
    </recommendedName>
</protein>
<evidence type="ECO:0000256" key="1">
    <source>
        <dbReference type="ARBA" id="ARBA00004141"/>
    </source>
</evidence>
<dbReference type="AlphaFoldDB" id="A0A3R7EMD0"/>
<dbReference type="EMBL" id="QUTG01003235">
    <property type="protein sequence ID" value="RHY92482.1"/>
    <property type="molecule type" value="Genomic_DNA"/>
</dbReference>
<dbReference type="Gene3D" id="1.20.120.350">
    <property type="entry name" value="Voltage-gated potassium channels. Chain C"/>
    <property type="match status" value="1"/>
</dbReference>
<keyword evidence="2 5" id="KW-0812">Transmembrane</keyword>
<dbReference type="Proteomes" id="UP000285430">
    <property type="component" value="Unassembled WGS sequence"/>
</dbReference>
<evidence type="ECO:0000259" key="6">
    <source>
        <dbReference type="PROSITE" id="PS50893"/>
    </source>
</evidence>
<feature type="transmembrane region" description="Helical" evidence="5">
    <location>
        <begin position="102"/>
        <end position="122"/>
    </location>
</feature>
<dbReference type="Proteomes" id="UP000285712">
    <property type="component" value="Unassembled WGS sequence"/>
</dbReference>
<dbReference type="Gene3D" id="3.40.50.300">
    <property type="entry name" value="P-loop containing nucleotide triphosphate hydrolases"/>
    <property type="match status" value="2"/>
</dbReference>
<dbReference type="GO" id="GO:0016887">
    <property type="term" value="F:ATP hydrolysis activity"/>
    <property type="evidence" value="ECO:0007669"/>
    <property type="project" value="InterPro"/>
</dbReference>
<evidence type="ECO:0000313" key="8">
    <source>
        <dbReference type="EMBL" id="RHY92482.1"/>
    </source>
</evidence>
<dbReference type="InterPro" id="IPR017871">
    <property type="entry name" value="ABC_transporter-like_CS"/>
</dbReference>